<dbReference type="Proteomes" id="UP000799441">
    <property type="component" value="Unassembled WGS sequence"/>
</dbReference>
<evidence type="ECO:0000313" key="2">
    <source>
        <dbReference type="EMBL" id="KAF2724013.1"/>
    </source>
</evidence>
<feature type="region of interest" description="Disordered" evidence="1">
    <location>
        <begin position="186"/>
        <end position="210"/>
    </location>
</feature>
<feature type="region of interest" description="Disordered" evidence="1">
    <location>
        <begin position="1"/>
        <end position="46"/>
    </location>
</feature>
<gene>
    <name evidence="2" type="ORF">K431DRAFT_282278</name>
</gene>
<dbReference type="EMBL" id="MU003773">
    <property type="protein sequence ID" value="KAF2724013.1"/>
    <property type="molecule type" value="Genomic_DNA"/>
</dbReference>
<dbReference type="OrthoDB" id="5372935at2759"/>
<evidence type="ECO:0000313" key="3">
    <source>
        <dbReference type="Proteomes" id="UP000799441"/>
    </source>
</evidence>
<evidence type="ECO:0000256" key="1">
    <source>
        <dbReference type="SAM" id="MobiDB-lite"/>
    </source>
</evidence>
<keyword evidence="3" id="KW-1185">Reference proteome</keyword>
<sequence>MPPRRRDIAGHQQSMLSSELGEAPFGLTFNSRTGRPVRKLQKRSGSAAAAASPFVDSVMAVSDPEDDDDDCLSGNRGTPAMEDTIVAKRFSRKRKRSASPVFLDNDHVDQDVQSTIGSDSAIDVSSGRRRISTPSHDAMLVEKPVVPPLQLTFNVPKGHHGPFVVNVDLQNLLENMSESIILRTDRTDRTASPRPRTSLRPALDTSARSGPSTKTCAGFLDLPAELRNDIYRQVFVSNKEFDFAQPTNFTRGAAFLRTCRQVHEEARSILYSENSFFFNRRAQRYGSYWQNDWNEIGYRSIRKFLKSIGPTNTALIRNINIAFEDAVPSLNPSLACNEERRFVHDEALMSILRHLGDYGALQSLRMYFAGRKILLINDQRFIENLKRVKADTVDFAPYASPRCLAGGTQGKIASNVVQSCMRAMVRRDKLYT</sequence>
<reference evidence="2" key="1">
    <citation type="journal article" date="2020" name="Stud. Mycol.">
        <title>101 Dothideomycetes genomes: a test case for predicting lifestyles and emergence of pathogens.</title>
        <authorList>
            <person name="Haridas S."/>
            <person name="Albert R."/>
            <person name="Binder M."/>
            <person name="Bloem J."/>
            <person name="Labutti K."/>
            <person name="Salamov A."/>
            <person name="Andreopoulos B."/>
            <person name="Baker S."/>
            <person name="Barry K."/>
            <person name="Bills G."/>
            <person name="Bluhm B."/>
            <person name="Cannon C."/>
            <person name="Castanera R."/>
            <person name="Culley D."/>
            <person name="Daum C."/>
            <person name="Ezra D."/>
            <person name="Gonzalez J."/>
            <person name="Henrissat B."/>
            <person name="Kuo A."/>
            <person name="Liang C."/>
            <person name="Lipzen A."/>
            <person name="Lutzoni F."/>
            <person name="Magnuson J."/>
            <person name="Mondo S."/>
            <person name="Nolan M."/>
            <person name="Ohm R."/>
            <person name="Pangilinan J."/>
            <person name="Park H.-J."/>
            <person name="Ramirez L."/>
            <person name="Alfaro M."/>
            <person name="Sun H."/>
            <person name="Tritt A."/>
            <person name="Yoshinaga Y."/>
            <person name="Zwiers L.-H."/>
            <person name="Turgeon B."/>
            <person name="Goodwin S."/>
            <person name="Spatafora J."/>
            <person name="Crous P."/>
            <person name="Grigoriev I."/>
        </authorList>
    </citation>
    <scope>NUCLEOTIDE SEQUENCE</scope>
    <source>
        <strain evidence="2">CBS 116435</strain>
    </source>
</reference>
<dbReference type="InterPro" id="IPR038883">
    <property type="entry name" value="AN11006-like"/>
</dbReference>
<name>A0A9P4QE70_9PEZI</name>
<dbReference type="PANTHER" id="PTHR42085:SF1">
    <property type="entry name" value="F-BOX DOMAIN-CONTAINING PROTEIN"/>
    <property type="match status" value="1"/>
</dbReference>
<protein>
    <submittedName>
        <fullName evidence="2">Uncharacterized protein</fullName>
    </submittedName>
</protein>
<accession>A0A9P4QE70</accession>
<comment type="caution">
    <text evidence="2">The sequence shown here is derived from an EMBL/GenBank/DDBJ whole genome shotgun (WGS) entry which is preliminary data.</text>
</comment>
<organism evidence="2 3">
    <name type="scientific">Polychaeton citri CBS 116435</name>
    <dbReference type="NCBI Taxonomy" id="1314669"/>
    <lineage>
        <taxon>Eukaryota</taxon>
        <taxon>Fungi</taxon>
        <taxon>Dikarya</taxon>
        <taxon>Ascomycota</taxon>
        <taxon>Pezizomycotina</taxon>
        <taxon>Dothideomycetes</taxon>
        <taxon>Dothideomycetidae</taxon>
        <taxon>Capnodiales</taxon>
        <taxon>Capnodiaceae</taxon>
        <taxon>Polychaeton</taxon>
    </lineage>
</organism>
<proteinExistence type="predicted"/>
<dbReference type="PANTHER" id="PTHR42085">
    <property type="entry name" value="F-BOX DOMAIN-CONTAINING PROTEIN"/>
    <property type="match status" value="1"/>
</dbReference>
<dbReference type="AlphaFoldDB" id="A0A9P4QE70"/>